<proteinExistence type="predicted"/>
<comment type="caution">
    <text evidence="1">The sequence shown here is derived from an EMBL/GenBank/DDBJ whole genome shotgun (WGS) entry which is preliminary data.</text>
</comment>
<dbReference type="Proteomes" id="UP001642464">
    <property type="component" value="Unassembled WGS sequence"/>
</dbReference>
<protein>
    <recommendedName>
        <fullName evidence="4">RAP domain-containing protein</fullName>
    </recommendedName>
</protein>
<evidence type="ECO:0008006" key="4">
    <source>
        <dbReference type="Google" id="ProtNLM"/>
    </source>
</evidence>
<evidence type="ECO:0000313" key="2">
    <source>
        <dbReference type="EMBL" id="CAK9023128.1"/>
    </source>
</evidence>
<name>A0ABP0K7B7_9DINO</name>
<dbReference type="EMBL" id="CAXAMM010010335">
    <property type="protein sequence ID" value="CAK9023128.1"/>
    <property type="molecule type" value="Genomic_DNA"/>
</dbReference>
<organism evidence="1 3">
    <name type="scientific">Durusdinium trenchii</name>
    <dbReference type="NCBI Taxonomy" id="1381693"/>
    <lineage>
        <taxon>Eukaryota</taxon>
        <taxon>Sar</taxon>
        <taxon>Alveolata</taxon>
        <taxon>Dinophyceae</taxon>
        <taxon>Suessiales</taxon>
        <taxon>Symbiodiniaceae</taxon>
        <taxon>Durusdinium</taxon>
    </lineage>
</organism>
<gene>
    <name evidence="1" type="ORF">SCF082_LOCUS15907</name>
    <name evidence="2" type="ORF">SCF082_LOCUS16078</name>
</gene>
<evidence type="ECO:0000313" key="1">
    <source>
        <dbReference type="EMBL" id="CAK9022692.1"/>
    </source>
</evidence>
<keyword evidence="3" id="KW-1185">Reference proteome</keyword>
<dbReference type="EMBL" id="CAXAMM010010224">
    <property type="protein sequence ID" value="CAK9022692.1"/>
    <property type="molecule type" value="Genomic_DNA"/>
</dbReference>
<evidence type="ECO:0000313" key="3">
    <source>
        <dbReference type="Proteomes" id="UP001642464"/>
    </source>
</evidence>
<sequence length="835" mass="90332">MRSQCLQLVRRSPSKAVTDIPIPKRSTHEIALRPQLAPTLSPPHQREEAGELQRRIHVASVEELRDLIQLELPNFDEHHAVSSLERLASVHVDVMDESSDRLFKALLQRLHSGEMETSTLARLGAAAVSFSQGEVVNAVSARATEQAAEFGNRELVILARAMALAGEEGAVAALVNGAAPRAAALGARALVRLAWASATVRWQNPALDQILEEASLRSDRLRPLAMSNLLWSMASLRNGNPHALRSLLPHVVHRCRDLSPQGLATGLWSLAALRPQGKTVARPGWMEEDAILRMSAQAMRKIEDFSPEDLGALARATAVFASAHTRGGDFLPLAEAVLSEATKDMARLQSLSPRQLQRLLGSMARWRCRDQDSLEQLAGEVKRKASQLNTHEAAAIIWASAALQVSSMLVPVLSARVAELVESHPKADSAFTAVAGLLWAAALPAKAGSVEIGCLSIDPKFLSLLGSFATISAAEAPTYQLSGVAVAGARLRLPTTGILRTVLLEIISRAERSSLEAQDCALAAHGFATLGLGREGMLLEILSRNFLQRAGRPVEGSDTARDWSDMVEASMRSGDGDGVRGHFEVEVMAVYEDSVVVPLLQHLKAIASRQPSLEPSLRSLEHFAATLALPGLGAHVTRQVLQRTALREEVPEETWASARRAVKARLWATSSVRNAWLAYRLSVAFAGESGEDELQEVSEEPGRLVGAGEAGHAEQLPGLLRPLALPGVSAAGRHAEHQAVLAVVRTLRVMEQRLRRAGRRSRAVRAQTAQTDKSLKPPFSGFHVSGMVQIYGFGSAPSLSFLAVLAQLQRHFPSLLLNIDFDDDVARMPKPYPFD</sequence>
<accession>A0ABP0K7B7</accession>
<reference evidence="1 3" key="1">
    <citation type="submission" date="2024-02" db="EMBL/GenBank/DDBJ databases">
        <authorList>
            <person name="Chen Y."/>
            <person name="Shah S."/>
            <person name="Dougan E. K."/>
            <person name="Thang M."/>
            <person name="Chan C."/>
        </authorList>
    </citation>
    <scope>NUCLEOTIDE SEQUENCE [LARGE SCALE GENOMIC DNA]</scope>
</reference>